<dbReference type="AlphaFoldDB" id="A0A3B0CA68"/>
<accession>A0A3B0CA68</accession>
<dbReference type="RefSeq" id="WP_120712494.1">
    <property type="nucleotide sequence ID" value="NZ_RBCJ01000003.1"/>
</dbReference>
<keyword evidence="3" id="KW-1185">Reference proteome</keyword>
<organism evidence="2 3">
    <name type="scientific">Ulvibacterium marinum</name>
    <dbReference type="NCBI Taxonomy" id="2419782"/>
    <lineage>
        <taxon>Bacteria</taxon>
        <taxon>Pseudomonadati</taxon>
        <taxon>Bacteroidota</taxon>
        <taxon>Flavobacteriia</taxon>
        <taxon>Flavobacteriales</taxon>
        <taxon>Flavobacteriaceae</taxon>
        <taxon>Ulvibacterium</taxon>
    </lineage>
</organism>
<protein>
    <recommendedName>
        <fullName evidence="1">Transposase DDE domain-containing protein</fullName>
    </recommendedName>
</protein>
<dbReference type="EMBL" id="RBCJ01000003">
    <property type="protein sequence ID" value="RKN79686.1"/>
    <property type="molecule type" value="Genomic_DNA"/>
</dbReference>
<proteinExistence type="predicted"/>
<dbReference type="Pfam" id="PF13751">
    <property type="entry name" value="DDE_Tnp_1_6"/>
    <property type="match status" value="1"/>
</dbReference>
<feature type="domain" description="Transposase DDE" evidence="1">
    <location>
        <begin position="52"/>
        <end position="172"/>
    </location>
</feature>
<evidence type="ECO:0000259" key="1">
    <source>
        <dbReference type="Pfam" id="PF13751"/>
    </source>
</evidence>
<evidence type="ECO:0000313" key="2">
    <source>
        <dbReference type="EMBL" id="RKN79686.1"/>
    </source>
</evidence>
<evidence type="ECO:0000313" key="3">
    <source>
        <dbReference type="Proteomes" id="UP000276603"/>
    </source>
</evidence>
<dbReference type="Proteomes" id="UP000276603">
    <property type="component" value="Unassembled WGS sequence"/>
</dbReference>
<dbReference type="PANTHER" id="PTHR33408">
    <property type="entry name" value="TRANSPOSASE"/>
    <property type="match status" value="1"/>
</dbReference>
<dbReference type="InterPro" id="IPR025668">
    <property type="entry name" value="Tnp_DDE_dom"/>
</dbReference>
<dbReference type="PANTHER" id="PTHR33408:SF2">
    <property type="entry name" value="TRANSPOSASE DDE DOMAIN-CONTAINING PROTEIN"/>
    <property type="match status" value="1"/>
</dbReference>
<sequence length="213" mass="24268">MTDFLADAGYSNGANYDFLEQRKATGWIPVFGKYKPKIDGFPYNREKDEYNCPMNRPIPFKGFRTNRDGSVLKCYWAAPKDCKACPMKSQCVPNTKCKKITRTIYDEQYLRAYARQHSERGKRMKKLRQSTVEPVFGSLTQFYGLRKIGVLGKAGAHKVMLMAAIAFNLKKYLKKGGRKPSLGIIRTIINTLQGNLTIFLLQTQPRPALTKVP</sequence>
<dbReference type="OrthoDB" id="1454687at2"/>
<name>A0A3B0CA68_9FLAO</name>
<comment type="caution">
    <text evidence="2">The sequence shown here is derived from an EMBL/GenBank/DDBJ whole genome shotgun (WGS) entry which is preliminary data.</text>
</comment>
<gene>
    <name evidence="2" type="ORF">D7Z94_15445</name>
</gene>
<reference evidence="2 3" key="1">
    <citation type="submission" date="2018-10" db="EMBL/GenBank/DDBJ databases">
        <title>Ulvibacterium marinum gen. nov., sp. nov., a novel marine bacterium of the family Flavobacteriaceae, isolated from a culture of the green alga Ulva prolifera.</title>
        <authorList>
            <person name="Zhang Z."/>
        </authorList>
    </citation>
    <scope>NUCLEOTIDE SEQUENCE [LARGE SCALE GENOMIC DNA]</scope>
    <source>
        <strain evidence="2 3">CCMM003</strain>
    </source>
</reference>